<sequence>MKHESNKEKMSTEDLQGFMMACGTLEELEKEAGCTYGEAEQRVLSVCINETERFRDLALALFRYDYHGAPSNWQEEHKHENTVFEWAKHVLEEEDEEDINEVLDEYERGLIPDCYNFMENYFC</sequence>
<gene>
    <name evidence="1" type="ORF">MarDSR_094</name>
</gene>
<dbReference type="EMBL" id="OR343189">
    <property type="protein sequence ID" value="WNL50133.1"/>
    <property type="molecule type" value="Genomic_DNA"/>
</dbReference>
<proteinExistence type="predicted"/>
<organism evidence="1">
    <name type="scientific">Marseillevirus sp</name>
    <dbReference type="NCBI Taxonomy" id="2809551"/>
    <lineage>
        <taxon>Viruses</taxon>
        <taxon>Varidnaviria</taxon>
        <taxon>Bamfordvirae</taxon>
        <taxon>Nucleocytoviricota</taxon>
        <taxon>Megaviricetes</taxon>
        <taxon>Pimascovirales</taxon>
        <taxon>Pimascovirales incertae sedis</taxon>
        <taxon>Marseilleviridae</taxon>
        <taxon>Marseillevirus</taxon>
    </lineage>
</organism>
<reference evidence="1" key="1">
    <citation type="submission" date="2023-07" db="EMBL/GenBank/DDBJ databases">
        <authorList>
            <person name="Xia Y."/>
        </authorList>
    </citation>
    <scope>NUCLEOTIDE SEQUENCE</scope>
    <source>
        <strain evidence="1">E</strain>
    </source>
</reference>
<protein>
    <submittedName>
        <fullName evidence="1">Uncharacterized protein</fullName>
    </submittedName>
</protein>
<evidence type="ECO:0000313" key="1">
    <source>
        <dbReference type="EMBL" id="WNL50133.1"/>
    </source>
</evidence>
<accession>A0AA96EPV8</accession>
<name>A0AA96EPV8_9VIRU</name>